<dbReference type="GO" id="GO:0005737">
    <property type="term" value="C:cytoplasm"/>
    <property type="evidence" value="ECO:0007669"/>
    <property type="project" value="InterPro"/>
</dbReference>
<evidence type="ECO:0000259" key="2">
    <source>
        <dbReference type="PROSITE" id="PS51021"/>
    </source>
</evidence>
<feature type="region of interest" description="Disordered" evidence="1">
    <location>
        <begin position="334"/>
        <end position="469"/>
    </location>
</feature>
<name>A0A5C6NYA8_9TELE</name>
<comment type="caution">
    <text evidence="3">The sequence shown here is derived from an EMBL/GenBank/DDBJ whole genome shotgun (WGS) entry which is preliminary data.</text>
</comment>
<gene>
    <name evidence="3" type="ORF">D4764_16G0003530</name>
</gene>
<protein>
    <submittedName>
        <fullName evidence="3">Endophilin-B1 SH3 domain-containing GRB2-like protein B1</fullName>
    </submittedName>
</protein>
<evidence type="ECO:0000313" key="3">
    <source>
        <dbReference type="EMBL" id="TWW71856.1"/>
    </source>
</evidence>
<dbReference type="EMBL" id="RHFK02000008">
    <property type="protein sequence ID" value="TWW71856.1"/>
    <property type="molecule type" value="Genomic_DNA"/>
</dbReference>
<proteinExistence type="predicted"/>
<sequence length="469" mass="51821">MELTRLAADAGQFINRAVQYTGENLGQADRTELDPGLEELLALADATKTCTDKIVSQTEVLLQPNPGSRFEDRLYEQLDWRIPSRPRAQESLGEQMIQAGLEMGPNTPYGKALLRCGEAQKQLGEAERKFVQSTNILFLTPLRNFTDAEYRSIQDERRMLLNKRLDLDIAKTRLKKAHEAESEATNLNMNPVETDYLSQVSFMFSFLRVRWLKMWAQEISQAEMELRICESLFRRQSEVTRQVVEGIGQTHTNHMQILTDFVEAQASYFDQCNQHTQDLQKHLASIPAVFCSNNWQSAGGSEVSQQSCSNHVANEPGRLHPHAINVHRLPEFDQDSWTVNAPPGTEKTSEDVPPLDLHNNNNNTLTPGRAIDQESDLEPCPADPISSLRTTEGAGAAATGGARTHTTMASPSERSGTSNEAATTDNMTAVTVTTNCLGENQPINEAQEPAAINGEGIQESSTSGGDVAP</sequence>
<keyword evidence="4" id="KW-1185">Reference proteome</keyword>
<dbReference type="InterPro" id="IPR027267">
    <property type="entry name" value="AH/BAR_dom_sf"/>
</dbReference>
<organism evidence="3 4">
    <name type="scientific">Takifugu flavidus</name>
    <name type="common">sansaifugu</name>
    <dbReference type="NCBI Taxonomy" id="433684"/>
    <lineage>
        <taxon>Eukaryota</taxon>
        <taxon>Metazoa</taxon>
        <taxon>Chordata</taxon>
        <taxon>Craniata</taxon>
        <taxon>Vertebrata</taxon>
        <taxon>Euteleostomi</taxon>
        <taxon>Actinopterygii</taxon>
        <taxon>Neopterygii</taxon>
        <taxon>Teleostei</taxon>
        <taxon>Neoteleostei</taxon>
        <taxon>Acanthomorphata</taxon>
        <taxon>Eupercaria</taxon>
        <taxon>Tetraodontiformes</taxon>
        <taxon>Tetradontoidea</taxon>
        <taxon>Tetraodontidae</taxon>
        <taxon>Takifugu</taxon>
    </lineage>
</organism>
<dbReference type="Gene3D" id="1.20.1270.60">
    <property type="entry name" value="Arfaptin homology (AH) domain/BAR domain"/>
    <property type="match status" value="1"/>
</dbReference>
<dbReference type="InterPro" id="IPR004148">
    <property type="entry name" value="BAR_dom"/>
</dbReference>
<evidence type="ECO:0000313" key="4">
    <source>
        <dbReference type="Proteomes" id="UP000324091"/>
    </source>
</evidence>
<dbReference type="Pfam" id="PF03114">
    <property type="entry name" value="BAR"/>
    <property type="match status" value="1"/>
</dbReference>
<feature type="compositionally biased region" description="Polar residues" evidence="1">
    <location>
        <begin position="410"/>
        <end position="420"/>
    </location>
</feature>
<dbReference type="SMART" id="SM00721">
    <property type="entry name" value="BAR"/>
    <property type="match status" value="1"/>
</dbReference>
<dbReference type="AlphaFoldDB" id="A0A5C6NYA8"/>
<reference evidence="3 4" key="1">
    <citation type="submission" date="2019-04" db="EMBL/GenBank/DDBJ databases">
        <title>Chromosome genome assembly for Takifugu flavidus.</title>
        <authorList>
            <person name="Xiao S."/>
        </authorList>
    </citation>
    <scope>NUCLEOTIDE SEQUENCE [LARGE SCALE GENOMIC DNA]</scope>
    <source>
        <strain evidence="3">HTHZ2018</strain>
        <tissue evidence="3">Muscle</tissue>
    </source>
</reference>
<evidence type="ECO:0000256" key="1">
    <source>
        <dbReference type="SAM" id="MobiDB-lite"/>
    </source>
</evidence>
<dbReference type="Proteomes" id="UP000324091">
    <property type="component" value="Chromosome 16"/>
</dbReference>
<feature type="domain" description="BAR" evidence="2">
    <location>
        <begin position="22"/>
        <end position="292"/>
    </location>
</feature>
<feature type="compositionally biased region" description="Polar residues" evidence="1">
    <location>
        <begin position="458"/>
        <end position="469"/>
    </location>
</feature>
<feature type="compositionally biased region" description="Low complexity" evidence="1">
    <location>
        <begin position="421"/>
        <end position="435"/>
    </location>
</feature>
<dbReference type="PROSITE" id="PS51021">
    <property type="entry name" value="BAR"/>
    <property type="match status" value="1"/>
</dbReference>
<feature type="compositionally biased region" description="Low complexity" evidence="1">
    <location>
        <begin position="390"/>
        <end position="409"/>
    </location>
</feature>
<accession>A0A5C6NYA8</accession>
<dbReference type="SUPFAM" id="SSF103657">
    <property type="entry name" value="BAR/IMD domain-like"/>
    <property type="match status" value="1"/>
</dbReference>